<protein>
    <recommendedName>
        <fullName evidence="2">Serine aminopeptidase S33 domain-containing protein</fullName>
    </recommendedName>
</protein>
<feature type="region of interest" description="Disordered" evidence="1">
    <location>
        <begin position="303"/>
        <end position="331"/>
    </location>
</feature>
<dbReference type="InterPro" id="IPR051044">
    <property type="entry name" value="MAG_DAG_Lipase"/>
</dbReference>
<organism evidence="3 4">
    <name type="scientific">Trametes pubescens</name>
    <name type="common">White-rot fungus</name>
    <dbReference type="NCBI Taxonomy" id="154538"/>
    <lineage>
        <taxon>Eukaryota</taxon>
        <taxon>Fungi</taxon>
        <taxon>Dikarya</taxon>
        <taxon>Basidiomycota</taxon>
        <taxon>Agaricomycotina</taxon>
        <taxon>Agaricomycetes</taxon>
        <taxon>Polyporales</taxon>
        <taxon>Polyporaceae</taxon>
        <taxon>Trametes</taxon>
    </lineage>
</organism>
<name>A0A1M2W6G7_TRAPU</name>
<evidence type="ECO:0000313" key="4">
    <source>
        <dbReference type="Proteomes" id="UP000184267"/>
    </source>
</evidence>
<dbReference type="InterPro" id="IPR029058">
    <property type="entry name" value="AB_hydrolase_fold"/>
</dbReference>
<feature type="domain" description="Serine aminopeptidase S33" evidence="2">
    <location>
        <begin position="32"/>
        <end position="286"/>
    </location>
</feature>
<evidence type="ECO:0000259" key="2">
    <source>
        <dbReference type="Pfam" id="PF12146"/>
    </source>
</evidence>
<evidence type="ECO:0000313" key="3">
    <source>
        <dbReference type="EMBL" id="OJT15447.1"/>
    </source>
</evidence>
<keyword evidence="4" id="KW-1185">Reference proteome</keyword>
<dbReference type="AlphaFoldDB" id="A0A1M2W6G7"/>
<dbReference type="Proteomes" id="UP000184267">
    <property type="component" value="Unassembled WGS sequence"/>
</dbReference>
<accession>A0A1M2W6G7</accession>
<reference evidence="3 4" key="1">
    <citation type="submission" date="2016-10" db="EMBL/GenBank/DDBJ databases">
        <title>Genome sequence of the basidiomycete white-rot fungus Trametes pubescens.</title>
        <authorList>
            <person name="Makela M.R."/>
            <person name="Granchi Z."/>
            <person name="Peng M."/>
            <person name="De Vries R.P."/>
            <person name="Grigoriev I."/>
            <person name="Riley R."/>
            <person name="Hilden K."/>
        </authorList>
    </citation>
    <scope>NUCLEOTIDE SEQUENCE [LARGE SCALE GENOMIC DNA]</scope>
    <source>
        <strain evidence="3 4">FBCC735</strain>
    </source>
</reference>
<dbReference type="STRING" id="154538.A0A1M2W6G7"/>
<dbReference type="EMBL" id="MNAD01000159">
    <property type="protein sequence ID" value="OJT15447.1"/>
    <property type="molecule type" value="Genomic_DNA"/>
</dbReference>
<dbReference type="OMA" id="GFNDYSR"/>
<dbReference type="PANTHER" id="PTHR11614">
    <property type="entry name" value="PHOSPHOLIPASE-RELATED"/>
    <property type="match status" value="1"/>
</dbReference>
<gene>
    <name evidence="3" type="ORF">TRAPUB_7992</name>
</gene>
<feature type="compositionally biased region" description="Low complexity" evidence="1">
    <location>
        <begin position="313"/>
        <end position="331"/>
    </location>
</feature>
<comment type="caution">
    <text evidence="3">The sequence shown here is derived from an EMBL/GenBank/DDBJ whole genome shotgun (WGS) entry which is preliminary data.</text>
</comment>
<dbReference type="Pfam" id="PF12146">
    <property type="entry name" value="Hydrolase_4"/>
    <property type="match status" value="1"/>
</dbReference>
<proteinExistence type="predicted"/>
<dbReference type="SUPFAM" id="SSF53474">
    <property type="entry name" value="alpha/beta-Hydrolases"/>
    <property type="match status" value="1"/>
</dbReference>
<dbReference type="InterPro" id="IPR022742">
    <property type="entry name" value="Hydrolase_4"/>
</dbReference>
<evidence type="ECO:0000256" key="1">
    <source>
        <dbReference type="SAM" id="MobiDB-lite"/>
    </source>
</evidence>
<dbReference type="OrthoDB" id="10249433at2759"/>
<dbReference type="Gene3D" id="3.40.50.1820">
    <property type="entry name" value="alpha/beta hydrolase"/>
    <property type="match status" value="1"/>
</dbReference>
<sequence length="331" mass="36655">MAPPSSTKAYTDAWLAGYDGTQFYTRTYAAAAPRAVLLYVHGFSEHIARYEWAHSRCASEGITVFAFDQRGFGRTALDAAHRSKKSSYGRTNLHDQLSDIEWWLTHLHKEYPGLPLFTMGHSMGGALILAFATRTSPPPSQESIALLSGVIPSSTLLLQFVSTSRPVRVAAETLSLILPNLLFDASLPNDYLSHDPAVKAALEADPMIIQKGSLRCLSDTLNNGERLYKHEYKNWPKNLPVLFMHGSGDRVTSFKAAQEFYENLPAEDKTFNTIEDGYHELVHEPNGVKEKYMDDCIAWMLERSKRPTQPGSTSSPPAAQEPAAETAPVVP</sequence>